<dbReference type="InterPro" id="IPR006073">
    <property type="entry name" value="GTP-bd"/>
</dbReference>
<dbReference type="InterPro" id="IPR027417">
    <property type="entry name" value="P-loop_NTPase"/>
</dbReference>
<evidence type="ECO:0000313" key="2">
    <source>
        <dbReference type="EMBL" id="KAK1752622.1"/>
    </source>
</evidence>
<dbReference type="Gene3D" id="3.40.50.300">
    <property type="entry name" value="P-loop containing nucleotide triphosphate hydrolases"/>
    <property type="match status" value="1"/>
</dbReference>
<dbReference type="SUPFAM" id="SSF52540">
    <property type="entry name" value="P-loop containing nucleoside triphosphate hydrolases"/>
    <property type="match status" value="1"/>
</dbReference>
<dbReference type="Proteomes" id="UP001239445">
    <property type="component" value="Unassembled WGS sequence"/>
</dbReference>
<accession>A0AAJ0F3T3</accession>
<keyword evidence="3" id="KW-1185">Reference proteome</keyword>
<sequence>MAALKLPSHPSRPVMVVIVGMTGAGKSTFTSLASGQQVKIGDGLEPCTQDPRAVRFMLDEREVILIDTPGFDDSQRNDLEILEDIAKWMAREGLTKNHSVDGLILLHPITDLEDSRDREKRGLEKRRTRLIQSILGPDAYERVVIATTMWGVYDSWGEKRAERMLRFRREYGVWRAFCAGGATVTKHDNTPESAHTIIRSIMDKSRGLERVDTLLQRELDSNNGGRFTDTTLGKELKKCLEEEISRIEDEILKHRKSRPDDRFRKSRDYHERWLWKDWEEQNQNLTKDLEHRLAQLKRLNSFYSRLLQFWSKMFTSR</sequence>
<reference evidence="2" key="1">
    <citation type="submission" date="2023-06" db="EMBL/GenBank/DDBJ databases">
        <title>Genome-scale phylogeny and comparative genomics of the fungal order Sordariales.</title>
        <authorList>
            <consortium name="Lawrence Berkeley National Laboratory"/>
            <person name="Hensen N."/>
            <person name="Bonometti L."/>
            <person name="Westerberg I."/>
            <person name="Brannstrom I.O."/>
            <person name="Guillou S."/>
            <person name="Cros-Aarteil S."/>
            <person name="Calhoun S."/>
            <person name="Haridas S."/>
            <person name="Kuo A."/>
            <person name="Mondo S."/>
            <person name="Pangilinan J."/>
            <person name="Riley R."/>
            <person name="Labutti K."/>
            <person name="Andreopoulos B."/>
            <person name="Lipzen A."/>
            <person name="Chen C."/>
            <person name="Yanf M."/>
            <person name="Daum C."/>
            <person name="Ng V."/>
            <person name="Clum A."/>
            <person name="Steindorff A."/>
            <person name="Ohm R."/>
            <person name="Martin F."/>
            <person name="Silar P."/>
            <person name="Natvig D."/>
            <person name="Lalanne C."/>
            <person name="Gautier V."/>
            <person name="Ament-Velasquez S.L."/>
            <person name="Kruys A."/>
            <person name="Hutchinson M.I."/>
            <person name="Powell A.J."/>
            <person name="Barry K."/>
            <person name="Miller A.N."/>
            <person name="Grigoriev I.V."/>
            <person name="Debuchy R."/>
            <person name="Gladieux P."/>
            <person name="Thoren M.H."/>
            <person name="Johannesson H."/>
        </authorList>
    </citation>
    <scope>NUCLEOTIDE SEQUENCE</scope>
    <source>
        <strain evidence="2">PSN4</strain>
    </source>
</reference>
<evidence type="ECO:0000313" key="3">
    <source>
        <dbReference type="Proteomes" id="UP001239445"/>
    </source>
</evidence>
<feature type="domain" description="G" evidence="1">
    <location>
        <begin position="16"/>
        <end position="111"/>
    </location>
</feature>
<gene>
    <name evidence="2" type="ORF">QBC47DRAFT_327940</name>
</gene>
<dbReference type="GO" id="GO:0005525">
    <property type="term" value="F:GTP binding"/>
    <property type="evidence" value="ECO:0007669"/>
    <property type="project" value="InterPro"/>
</dbReference>
<dbReference type="Pfam" id="PF01926">
    <property type="entry name" value="MMR_HSR1"/>
    <property type="match status" value="1"/>
</dbReference>
<protein>
    <submittedName>
        <fullName evidence="2">GTP-binding protein A</fullName>
    </submittedName>
</protein>
<dbReference type="EMBL" id="MU839839">
    <property type="protein sequence ID" value="KAK1752622.1"/>
    <property type="molecule type" value="Genomic_DNA"/>
</dbReference>
<evidence type="ECO:0000259" key="1">
    <source>
        <dbReference type="Pfam" id="PF01926"/>
    </source>
</evidence>
<comment type="caution">
    <text evidence="2">The sequence shown here is derived from an EMBL/GenBank/DDBJ whole genome shotgun (WGS) entry which is preliminary data.</text>
</comment>
<dbReference type="AlphaFoldDB" id="A0AAJ0F3T3"/>
<organism evidence="2 3">
    <name type="scientific">Echria macrotheca</name>
    <dbReference type="NCBI Taxonomy" id="438768"/>
    <lineage>
        <taxon>Eukaryota</taxon>
        <taxon>Fungi</taxon>
        <taxon>Dikarya</taxon>
        <taxon>Ascomycota</taxon>
        <taxon>Pezizomycotina</taxon>
        <taxon>Sordariomycetes</taxon>
        <taxon>Sordariomycetidae</taxon>
        <taxon>Sordariales</taxon>
        <taxon>Schizotheciaceae</taxon>
        <taxon>Echria</taxon>
    </lineage>
</organism>
<dbReference type="CDD" id="cd00882">
    <property type="entry name" value="Ras_like_GTPase"/>
    <property type="match status" value="1"/>
</dbReference>
<proteinExistence type="predicted"/>
<name>A0AAJ0F3T3_9PEZI</name>